<dbReference type="GO" id="GO:0070192">
    <property type="term" value="P:chromosome organization involved in meiotic cell cycle"/>
    <property type="evidence" value="ECO:0007669"/>
    <property type="project" value="TreeGrafter"/>
</dbReference>
<evidence type="ECO:0000256" key="4">
    <source>
        <dbReference type="ARBA" id="ARBA00009439"/>
    </source>
</evidence>
<dbReference type="GO" id="GO:0043047">
    <property type="term" value="F:single-stranded telomeric DNA binding"/>
    <property type="evidence" value="ECO:0007669"/>
    <property type="project" value="TreeGrafter"/>
</dbReference>
<dbReference type="GO" id="GO:0003691">
    <property type="term" value="F:double-stranded telomeric DNA binding"/>
    <property type="evidence" value="ECO:0007669"/>
    <property type="project" value="TreeGrafter"/>
</dbReference>
<evidence type="ECO:0000256" key="9">
    <source>
        <dbReference type="ARBA" id="ARBA00022763"/>
    </source>
</evidence>
<dbReference type="EMBL" id="GL883014">
    <property type="protein sequence ID" value="EGG19489.1"/>
    <property type="molecule type" value="Genomic_DNA"/>
</dbReference>
<feature type="region of interest" description="Disordered" evidence="20">
    <location>
        <begin position="412"/>
        <end position="436"/>
    </location>
</feature>
<evidence type="ECO:0000256" key="2">
    <source>
        <dbReference type="ARBA" id="ARBA00004123"/>
    </source>
</evidence>
<dbReference type="InterPro" id="IPR038729">
    <property type="entry name" value="Rad50/SbcC_AAA"/>
</dbReference>
<dbReference type="GO" id="GO:0000722">
    <property type="term" value="P:telomere maintenance via recombination"/>
    <property type="evidence" value="ECO:0007669"/>
    <property type="project" value="TreeGrafter"/>
</dbReference>
<dbReference type="GO" id="GO:0030870">
    <property type="term" value="C:Mre11 complex"/>
    <property type="evidence" value="ECO:0007669"/>
    <property type="project" value="InterPro"/>
</dbReference>
<evidence type="ECO:0000313" key="22">
    <source>
        <dbReference type="EMBL" id="EGG19489.1"/>
    </source>
</evidence>
<keyword evidence="14 19" id="KW-0175">Coiled coil</keyword>
<evidence type="ECO:0000256" key="16">
    <source>
        <dbReference type="ARBA" id="ARBA00023242"/>
    </source>
</evidence>
<dbReference type="GeneID" id="14871557"/>
<evidence type="ECO:0000256" key="12">
    <source>
        <dbReference type="ARBA" id="ARBA00022840"/>
    </source>
</evidence>
<dbReference type="Gene3D" id="3.40.50.300">
    <property type="entry name" value="P-loop containing nucleotide triphosphate hydrolases"/>
    <property type="match status" value="2"/>
</dbReference>
<keyword evidence="9" id="KW-0227">DNA damage</keyword>
<evidence type="ECO:0000256" key="7">
    <source>
        <dbReference type="ARBA" id="ARBA00022723"/>
    </source>
</evidence>
<dbReference type="PANTHER" id="PTHR18867:SF12">
    <property type="entry name" value="DNA REPAIR PROTEIN RAD50"/>
    <property type="match status" value="1"/>
</dbReference>
<feature type="region of interest" description="Disordered" evidence="20">
    <location>
        <begin position="348"/>
        <end position="369"/>
    </location>
</feature>
<dbReference type="GO" id="GO:0051880">
    <property type="term" value="F:G-quadruplex DNA binding"/>
    <property type="evidence" value="ECO:0007669"/>
    <property type="project" value="TreeGrafter"/>
</dbReference>
<evidence type="ECO:0000256" key="15">
    <source>
        <dbReference type="ARBA" id="ARBA00023204"/>
    </source>
</evidence>
<reference evidence="23" key="1">
    <citation type="journal article" date="2011" name="Genome Res.">
        <title>Phylogeny-wide analysis of social amoeba genomes highlights ancient origins for complex intercellular communication.</title>
        <authorList>
            <person name="Heidel A.J."/>
            <person name="Lawal H.M."/>
            <person name="Felder M."/>
            <person name="Schilde C."/>
            <person name="Helps N.R."/>
            <person name="Tunggal B."/>
            <person name="Rivero F."/>
            <person name="John U."/>
            <person name="Schleicher M."/>
            <person name="Eichinger L."/>
            <person name="Platzer M."/>
            <person name="Noegel A.A."/>
            <person name="Schaap P."/>
            <person name="Gloeckner G."/>
        </authorList>
    </citation>
    <scope>NUCLEOTIDE SEQUENCE [LARGE SCALE GENOMIC DNA]</scope>
    <source>
        <strain evidence="23">SH3</strain>
    </source>
</reference>
<dbReference type="GO" id="GO:0007004">
    <property type="term" value="P:telomere maintenance via telomerase"/>
    <property type="evidence" value="ECO:0007669"/>
    <property type="project" value="TreeGrafter"/>
</dbReference>
<dbReference type="GO" id="GO:0006302">
    <property type="term" value="P:double-strand break repair"/>
    <property type="evidence" value="ECO:0007669"/>
    <property type="project" value="InterPro"/>
</dbReference>
<dbReference type="GO" id="GO:0016887">
    <property type="term" value="F:ATP hydrolysis activity"/>
    <property type="evidence" value="ECO:0007669"/>
    <property type="project" value="InterPro"/>
</dbReference>
<sequence>MTSVEKILIQGIRSFDYKEPSVIDFYKPLTLIVGVNGAGKTTIIECLKYASTGEMPPNCSNGQAFIHDPKIAGEAEVKAQIKLRFKTPNGKPIVAARSMSLIQKPHNKQEFRQIDSSLQSFNNDGQKVSKSYRCSDLDKEIPELMGAAKPVLKNVIFCHQEESNWPLSESAKLKVKFDEIFSAVRYTKALKSIKDKKKELNTQLKEFKLKLEVVDTNREHAHRLTKEVKQMENQVVSLKDSIQRMNEQLGQKREIVEKIARAMKNVDSVISEVQVMEARKNEMERNKNQIYNSLVEVFEEPDEELVFMIKGFDEEVNRMHSAYQELSENQARLVQEKEQAAREMNRLAVESGQAKASLTTKKKNEQERDAHISDLVKRYHIINGEDDTNPSIDQLLGLLATKFQEINSMIEEDRKSNQESLSSIQEDLNNQTGKRQTLRERIHQFSTQIDDNNQKLNNYDKERTSVINLNKNLEAFAQQSNVLQDEIEQLEQTTANSNNQSLITAKTEEKKSIEQQMEISNDEIRKMSSHATIISRINQLKKDILSKQQLIDSKLQENQVQLKQILGSNNQPKVNGLFQQLIKSKKELDESLSIKQEEFDDINDQLNRSENELRLYRDELSKKNQQLSTIKPKLSILDQDELKDLSKSISILNLKLHKLEKNYAILESEDILYKEYIEKAHDEKECALCEKELNEELPQFVEKLQQHTHDIPLKLEDIKKEMNQTRKRYEQLEAIKPQYDIYIQLSETEIPQHNKRQEEILKSISSLEPTRQLVTTELNEIKSKRENCNKMLLIAERLDQVQKESLELEADLKSTSSQIQNDSLIDQNETLESKMSRYDQLQKEIAVLSRSIDDLSNQSKKLAETLMYKKQQLLSLKEKLSNQKGSEQILERIKQSEIETNNIISQLTKNLQSTKQEMKELGSLIEIKQKEMQEKTLENETRNRELVQEKTIFERKLHQLRSVINQIASAGDVELKHKTIVEAIETIGVQISTVDQDMATGSGHLEAIKSQLSERDKAKRAITDNLQYRQLKLNIETMLNQIQRKKDVIGSMITAEDAANHKSLSADISVLKSRVDQSTGSVEALEQQKRNLTQELNKPVYKTVDEVYRDLLVQIETLDFVNKDMDKYYKALDKALMKYHTLKMEEINKTIRELWQSTYKGNDIDTIEIRSEEATGAKKTLNYRVVMVKGEVELDMRGRCSAGQKVLACLIIRLALAENFCSSCGILALDEPTSHLDRANIESFATGLLNIIEARKNQRGFQLIIITHDEEFVQYLSRGNFADYYWRVTKDSNQHTSIEKKEISKI</sequence>
<dbReference type="OrthoDB" id="18797at2759"/>
<evidence type="ECO:0000256" key="1">
    <source>
        <dbReference type="ARBA" id="ARBA00001947"/>
    </source>
</evidence>
<dbReference type="InterPro" id="IPR027417">
    <property type="entry name" value="P-loop_NTPase"/>
</dbReference>
<keyword evidence="13" id="KW-0460">Magnesium</keyword>
<comment type="similarity">
    <text evidence="4">Belongs to the SMC family. RAD50 subfamily.</text>
</comment>
<keyword evidence="12" id="KW-0067">ATP-binding</keyword>
<evidence type="ECO:0000256" key="14">
    <source>
        <dbReference type="ARBA" id="ARBA00023054"/>
    </source>
</evidence>
<keyword evidence="8" id="KW-0547">Nucleotide-binding</keyword>
<dbReference type="FunFam" id="3.40.50.300:FF:000593">
    <property type="entry name" value="DNA repair protein RAD50"/>
    <property type="match status" value="1"/>
</dbReference>
<keyword evidence="7" id="KW-0479">Metal-binding</keyword>
<dbReference type="GO" id="GO:0000794">
    <property type="term" value="C:condensed nuclear chromosome"/>
    <property type="evidence" value="ECO:0007669"/>
    <property type="project" value="TreeGrafter"/>
</dbReference>
<keyword evidence="11" id="KW-0862">Zinc</keyword>
<comment type="cofactor">
    <cofactor evidence="1">
        <name>Zn(2+)</name>
        <dbReference type="ChEBI" id="CHEBI:29105"/>
    </cofactor>
</comment>
<dbReference type="NCBIfam" id="TIGR00606">
    <property type="entry name" value="rad50"/>
    <property type="match status" value="1"/>
</dbReference>
<evidence type="ECO:0000256" key="3">
    <source>
        <dbReference type="ARBA" id="ARBA00004286"/>
    </source>
</evidence>
<gene>
    <name evidence="22" type="primary">rad50</name>
    <name evidence="22" type="ORF">DFA_00066</name>
</gene>
<dbReference type="GO" id="GO:0046872">
    <property type="term" value="F:metal ion binding"/>
    <property type="evidence" value="ECO:0007669"/>
    <property type="project" value="UniProtKB-KW"/>
</dbReference>
<dbReference type="GO" id="GO:0005524">
    <property type="term" value="F:ATP binding"/>
    <property type="evidence" value="ECO:0007669"/>
    <property type="project" value="UniProtKB-KW"/>
</dbReference>
<dbReference type="SUPFAM" id="SSF52540">
    <property type="entry name" value="P-loop containing nucleoside triphosphate hydrolases"/>
    <property type="match status" value="1"/>
</dbReference>
<evidence type="ECO:0000256" key="5">
    <source>
        <dbReference type="ARBA" id="ARBA00017893"/>
    </source>
</evidence>
<organism evidence="22 23">
    <name type="scientific">Cavenderia fasciculata</name>
    <name type="common">Slime mold</name>
    <name type="synonym">Dictyostelium fasciculatum</name>
    <dbReference type="NCBI Taxonomy" id="261658"/>
    <lineage>
        <taxon>Eukaryota</taxon>
        <taxon>Amoebozoa</taxon>
        <taxon>Evosea</taxon>
        <taxon>Eumycetozoa</taxon>
        <taxon>Dictyostelia</taxon>
        <taxon>Acytosteliales</taxon>
        <taxon>Cavenderiaceae</taxon>
        <taxon>Cavenderia</taxon>
    </lineage>
</organism>
<feature type="coiled-coil region" evidence="19">
    <location>
        <begin position="183"/>
        <end position="293"/>
    </location>
</feature>
<protein>
    <recommendedName>
        <fullName evidence="5">DNA repair protein RAD50</fullName>
    </recommendedName>
</protein>
<keyword evidence="10" id="KW-0378">Hydrolase</keyword>
<keyword evidence="6" id="KW-0158">Chromosome</keyword>
<dbReference type="STRING" id="1054147.F4PXH9"/>
<dbReference type="KEGG" id="dfa:DFA_00066"/>
<keyword evidence="16" id="KW-0539">Nucleus</keyword>
<evidence type="ECO:0000256" key="6">
    <source>
        <dbReference type="ARBA" id="ARBA00022454"/>
    </source>
</evidence>
<feature type="domain" description="Rad50/SbcC-type AAA" evidence="21">
    <location>
        <begin position="6"/>
        <end position="249"/>
    </location>
</feature>
<evidence type="ECO:0000256" key="10">
    <source>
        <dbReference type="ARBA" id="ARBA00022801"/>
    </source>
</evidence>
<dbReference type="InterPro" id="IPR004584">
    <property type="entry name" value="Rad50_eukaryotes"/>
</dbReference>
<dbReference type="Proteomes" id="UP000007797">
    <property type="component" value="Unassembled WGS sequence"/>
</dbReference>
<feature type="compositionally biased region" description="Polar residues" evidence="20">
    <location>
        <begin position="418"/>
        <end position="435"/>
    </location>
</feature>
<feature type="coiled-coil region" evidence="19">
    <location>
        <begin position="585"/>
        <end position="669"/>
    </location>
</feature>
<evidence type="ECO:0000256" key="11">
    <source>
        <dbReference type="ARBA" id="ARBA00022833"/>
    </source>
</evidence>
<feature type="coiled-coil region" evidence="19">
    <location>
        <begin position="466"/>
        <end position="523"/>
    </location>
</feature>
<comment type="subcellular location">
    <subcellularLocation>
        <location evidence="3">Chromosome</location>
    </subcellularLocation>
    <subcellularLocation>
        <location evidence="2">Nucleus</location>
    </subcellularLocation>
</comment>
<name>F4PXH9_CACFS</name>
<keyword evidence="15" id="KW-0234">DNA repair</keyword>
<evidence type="ECO:0000256" key="20">
    <source>
        <dbReference type="SAM" id="MobiDB-lite"/>
    </source>
</evidence>
<evidence type="ECO:0000256" key="17">
    <source>
        <dbReference type="ARBA" id="ARBA00023254"/>
    </source>
</evidence>
<feature type="coiled-coil region" evidence="19">
    <location>
        <begin position="798"/>
        <end position="858"/>
    </location>
</feature>
<evidence type="ECO:0000256" key="13">
    <source>
        <dbReference type="ARBA" id="ARBA00022842"/>
    </source>
</evidence>
<feature type="coiled-coil region" evidence="19">
    <location>
        <begin position="904"/>
        <end position="950"/>
    </location>
</feature>
<evidence type="ECO:0000256" key="8">
    <source>
        <dbReference type="ARBA" id="ARBA00022741"/>
    </source>
</evidence>
<accession>F4PXH9</accession>
<dbReference type="PANTHER" id="PTHR18867">
    <property type="entry name" value="RAD50"/>
    <property type="match status" value="1"/>
</dbReference>
<proteinExistence type="inferred from homology"/>
<evidence type="ECO:0000259" key="21">
    <source>
        <dbReference type="Pfam" id="PF13476"/>
    </source>
</evidence>
<dbReference type="RefSeq" id="XP_004357783.1">
    <property type="nucleotide sequence ID" value="XM_004357726.1"/>
</dbReference>
<evidence type="ECO:0000256" key="19">
    <source>
        <dbReference type="SAM" id="Coils"/>
    </source>
</evidence>
<dbReference type="OMA" id="FSDYYYR"/>
<keyword evidence="23" id="KW-1185">Reference proteome</keyword>
<dbReference type="Pfam" id="PF13476">
    <property type="entry name" value="AAA_23"/>
    <property type="match status" value="1"/>
</dbReference>
<keyword evidence="17" id="KW-0469">Meiosis</keyword>
<comment type="catalytic activity">
    <reaction evidence="18">
        <text>ATP + H2O = ADP + phosphate + H(+)</text>
        <dbReference type="Rhea" id="RHEA:13065"/>
        <dbReference type="ChEBI" id="CHEBI:15377"/>
        <dbReference type="ChEBI" id="CHEBI:15378"/>
        <dbReference type="ChEBI" id="CHEBI:30616"/>
        <dbReference type="ChEBI" id="CHEBI:43474"/>
        <dbReference type="ChEBI" id="CHEBI:456216"/>
    </reaction>
</comment>
<evidence type="ECO:0000313" key="23">
    <source>
        <dbReference type="Proteomes" id="UP000007797"/>
    </source>
</evidence>
<evidence type="ECO:0000256" key="18">
    <source>
        <dbReference type="ARBA" id="ARBA00049360"/>
    </source>
</evidence>